<protein>
    <submittedName>
        <fullName evidence="2">ATP synthase F0 subunit 8</fullName>
    </submittedName>
</protein>
<dbReference type="GeneID" id="32957202"/>
<name>A0A1W5YJL9_NEMKU</name>
<dbReference type="EMBL" id="KY131978">
    <property type="protein sequence ID" value="ARI43828.1"/>
    <property type="molecule type" value="Genomic_DNA"/>
</dbReference>
<gene>
    <name evidence="2" type="primary">ATP8</name>
</gene>
<keyword evidence="1" id="KW-0472">Membrane</keyword>
<feature type="transmembrane region" description="Helical" evidence="1">
    <location>
        <begin position="6"/>
        <end position="27"/>
    </location>
</feature>
<keyword evidence="2" id="KW-0496">Mitochondrion</keyword>
<evidence type="ECO:0000313" key="2">
    <source>
        <dbReference type="EMBL" id="ARI43828.1"/>
    </source>
</evidence>
<dbReference type="CTD" id="4509"/>
<accession>A0A1W5YJL9</accession>
<keyword evidence="1" id="KW-0812">Transmembrane</keyword>
<proteinExistence type="predicted"/>
<evidence type="ECO:0000256" key="1">
    <source>
        <dbReference type="SAM" id="Phobius"/>
    </source>
</evidence>
<keyword evidence="1" id="KW-1133">Transmembrane helix</keyword>
<sequence length="52" mass="5802">MPQLSPMLGFLIFASTLGCYFILLCSLSKKTPFVIPTKLSKSEKLSLLFFSN</sequence>
<dbReference type="AlphaFoldDB" id="A0A1W5YJL9"/>
<geneLocation type="mitochondrion" evidence="2"/>
<reference evidence="2" key="1">
    <citation type="submission" date="2016-11" db="EMBL/GenBank/DDBJ databases">
        <title>Mitogenome of Nembrotha kubaryana.</title>
        <authorList>
            <person name="Peng X."/>
        </authorList>
    </citation>
    <scope>NUCLEOTIDE SEQUENCE</scope>
    <source>
        <tissue evidence="2">Muscle</tissue>
    </source>
</reference>
<organism evidence="2">
    <name type="scientific">Nembrotha kubaryana</name>
    <name type="common">Variable neon slug</name>
    <dbReference type="NCBI Taxonomy" id="351409"/>
    <lineage>
        <taxon>Eukaryota</taxon>
        <taxon>Metazoa</taxon>
        <taxon>Spiralia</taxon>
        <taxon>Lophotrochozoa</taxon>
        <taxon>Mollusca</taxon>
        <taxon>Gastropoda</taxon>
        <taxon>Heterobranchia</taxon>
        <taxon>Euthyneura</taxon>
        <taxon>Nudipleura</taxon>
        <taxon>Nudibranchia</taxon>
        <taxon>Doridina</taxon>
        <taxon>Anadoridoidea</taxon>
        <taxon>Polyceridae</taxon>
        <taxon>Nembrotha</taxon>
    </lineage>
</organism>
<dbReference type="RefSeq" id="YP_009378960.1">
    <property type="nucleotide sequence ID" value="NC_034920.1"/>
</dbReference>